<dbReference type="OrthoDB" id="330185at2759"/>
<gene>
    <name evidence="9" type="ORF">PFMC_00592</name>
</gene>
<comment type="similarity">
    <text evidence="2 8">Belongs to the SPCS2 family.</text>
</comment>
<evidence type="ECO:0000256" key="4">
    <source>
        <dbReference type="ARBA" id="ARBA00022692"/>
    </source>
</evidence>
<keyword evidence="4 8" id="KW-0812">Transmembrane</keyword>
<organism evidence="9 10">
    <name type="scientific">Plasmodium falciparum (isolate Camp / Malaysia)</name>
    <dbReference type="NCBI Taxonomy" id="5835"/>
    <lineage>
        <taxon>Eukaryota</taxon>
        <taxon>Sar</taxon>
        <taxon>Alveolata</taxon>
        <taxon>Apicomplexa</taxon>
        <taxon>Aconoidasida</taxon>
        <taxon>Haemosporida</taxon>
        <taxon>Plasmodiidae</taxon>
        <taxon>Plasmodium</taxon>
        <taxon>Plasmodium (Laverania)</taxon>
    </lineage>
</organism>
<evidence type="ECO:0000256" key="8">
    <source>
        <dbReference type="RuleBase" id="RU368033"/>
    </source>
</evidence>
<reference evidence="9 10" key="2">
    <citation type="submission" date="2013-02" db="EMBL/GenBank/DDBJ databases">
        <title>The Genome Sequence of Plasmodium falciparum CAMP/Malaysia.</title>
        <authorList>
            <consortium name="The Broad Institute Genome Sequencing Platform"/>
            <consortium name="The Broad Institute Genome Sequencing Center for Infectious Disease"/>
            <person name="Neafsey D."/>
            <person name="Cheeseman I."/>
            <person name="Volkman S."/>
            <person name="Adams J."/>
            <person name="Walker B."/>
            <person name="Young S.K."/>
            <person name="Zeng Q."/>
            <person name="Gargeya S."/>
            <person name="Fitzgerald M."/>
            <person name="Haas B."/>
            <person name="Abouelleil A."/>
            <person name="Alvarado L."/>
            <person name="Arachchi H.M."/>
            <person name="Berlin A.M."/>
            <person name="Chapman S.B."/>
            <person name="Dewar J."/>
            <person name="Goldberg J."/>
            <person name="Griggs A."/>
            <person name="Gujja S."/>
            <person name="Hansen M."/>
            <person name="Howarth C."/>
            <person name="Imamovic A."/>
            <person name="Larimer J."/>
            <person name="McCowan C."/>
            <person name="Murphy C."/>
            <person name="Neiman D."/>
            <person name="Pearson M."/>
            <person name="Priest M."/>
            <person name="Roberts A."/>
            <person name="Saif S."/>
            <person name="Shea T."/>
            <person name="Sisk P."/>
            <person name="Sykes S."/>
            <person name="Wortman J."/>
            <person name="Nusbaum C."/>
            <person name="Birren B."/>
        </authorList>
    </citation>
    <scope>NUCLEOTIDE SEQUENCE [LARGE SCALE GENOMIC DNA]</scope>
    <source>
        <strain evidence="9 10">CAMP/Malaysia</strain>
    </source>
</reference>
<accession>A0A024XEL1</accession>
<proteinExistence type="inferred from homology"/>
<evidence type="ECO:0000256" key="7">
    <source>
        <dbReference type="ARBA" id="ARBA00023136"/>
    </source>
</evidence>
<keyword evidence="6 8" id="KW-1133">Transmembrane helix</keyword>
<evidence type="ECO:0000256" key="5">
    <source>
        <dbReference type="ARBA" id="ARBA00022824"/>
    </source>
</evidence>
<comment type="function">
    <text evidence="8">Component of the signal peptidase complex (SPC) which catalyzes the cleavage of N-terminal signal sequences from nascent proteins as they are translocated into the lumen of the endoplasmic reticulum. Enhances the enzymatic activity of SPC and facilitates the interactions between different components of the translocation site.</text>
</comment>
<evidence type="ECO:0000256" key="6">
    <source>
        <dbReference type="ARBA" id="ARBA00022989"/>
    </source>
</evidence>
<evidence type="ECO:0000313" key="9">
    <source>
        <dbReference type="EMBL" id="ETW63535.1"/>
    </source>
</evidence>
<dbReference type="InterPro" id="IPR009582">
    <property type="entry name" value="Spc2/SPCS2"/>
</dbReference>
<feature type="transmembrane region" description="Helical" evidence="8">
    <location>
        <begin position="52"/>
        <end position="71"/>
    </location>
</feature>
<dbReference type="Proteomes" id="UP000030694">
    <property type="component" value="Unassembled WGS sequence"/>
</dbReference>
<keyword evidence="5 8" id="KW-0256">Endoplasmic reticulum</keyword>
<dbReference type="Pfam" id="PF06703">
    <property type="entry name" value="SPC25"/>
    <property type="match status" value="1"/>
</dbReference>
<feature type="transmembrane region" description="Helical" evidence="8">
    <location>
        <begin position="77"/>
        <end position="100"/>
    </location>
</feature>
<dbReference type="AlphaFoldDB" id="A0A024XEL1"/>
<reference evidence="9 10" key="1">
    <citation type="submission" date="2013-02" db="EMBL/GenBank/DDBJ databases">
        <title>The Genome Annotation of Plasmodium falciparum CAMP/Malaysia.</title>
        <authorList>
            <consortium name="The Broad Institute Genome Sequencing Platform"/>
            <consortium name="The Broad Institute Genome Sequencing Center for Infectious Disease"/>
            <person name="Neafsey D."/>
            <person name="Hoffman S."/>
            <person name="Volkman S."/>
            <person name="Rosenthal P."/>
            <person name="Walker B."/>
            <person name="Young S.K."/>
            <person name="Zeng Q."/>
            <person name="Gargeya S."/>
            <person name="Fitzgerald M."/>
            <person name="Haas B."/>
            <person name="Abouelleil A."/>
            <person name="Allen A.W."/>
            <person name="Alvarado L."/>
            <person name="Arachchi H.M."/>
            <person name="Berlin A.M."/>
            <person name="Chapman S.B."/>
            <person name="Gainer-Dewar J."/>
            <person name="Goldberg J."/>
            <person name="Griggs A."/>
            <person name="Gujja S."/>
            <person name="Hansen M."/>
            <person name="Howarth C."/>
            <person name="Imamovic A."/>
            <person name="Ireland A."/>
            <person name="Larimer J."/>
            <person name="McCowan C."/>
            <person name="Murphy C."/>
            <person name="Pearson M."/>
            <person name="Poon T.W."/>
            <person name="Priest M."/>
            <person name="Roberts A."/>
            <person name="Saif S."/>
            <person name="Shea T."/>
            <person name="Sisk P."/>
            <person name="Sykes S."/>
            <person name="Wortman J."/>
            <person name="Nusbaum C."/>
            <person name="Birren B."/>
        </authorList>
    </citation>
    <scope>NUCLEOTIDE SEQUENCE [LARGE SCALE GENOMIC DNA]</scope>
    <source>
        <strain evidence="9 10">CAMP/Malaysia</strain>
    </source>
</reference>
<dbReference type="EMBL" id="KI927470">
    <property type="protein sequence ID" value="ETW63535.1"/>
    <property type="molecule type" value="Genomic_DNA"/>
</dbReference>
<evidence type="ECO:0000256" key="3">
    <source>
        <dbReference type="ARBA" id="ARBA00017057"/>
    </source>
</evidence>
<protein>
    <recommendedName>
        <fullName evidence="3 8">Signal peptidase complex subunit 2</fullName>
    </recommendedName>
</protein>
<dbReference type="GO" id="GO:0008233">
    <property type="term" value="F:peptidase activity"/>
    <property type="evidence" value="ECO:0007669"/>
    <property type="project" value="UniProtKB-UniRule"/>
</dbReference>
<sequence>MSGNNVQEEDSTFHVSNLYSETEIKKITQDFISEKIREQNFEEIVKYSNIRIFLSLVLIVIGTYCSIFVQYKKNPVILIQLLVAFFVVSTTLIIFEYFFFDDVFMILRSNNGSLVKLYCRLDVKKSTLILAYKLNKNVFETSFELKRLYNENGYLMKPYAKNVVMNFLSAHGRTLKLKN</sequence>
<dbReference type="GO" id="GO:0005787">
    <property type="term" value="C:signal peptidase complex"/>
    <property type="evidence" value="ECO:0007669"/>
    <property type="project" value="UniProtKB-UniRule"/>
</dbReference>
<keyword evidence="7 8" id="KW-0472">Membrane</keyword>
<name>A0A024XEL1_PLAFC</name>
<evidence type="ECO:0000256" key="1">
    <source>
        <dbReference type="ARBA" id="ARBA00004477"/>
    </source>
</evidence>
<dbReference type="OMA" id="FFEDIFM"/>
<dbReference type="GO" id="GO:0006465">
    <property type="term" value="P:signal peptide processing"/>
    <property type="evidence" value="ECO:0007669"/>
    <property type="project" value="UniProtKB-UniRule"/>
</dbReference>
<evidence type="ECO:0000256" key="2">
    <source>
        <dbReference type="ARBA" id="ARBA00007324"/>
    </source>
</evidence>
<evidence type="ECO:0000313" key="10">
    <source>
        <dbReference type="Proteomes" id="UP000030694"/>
    </source>
</evidence>
<comment type="subcellular location">
    <subcellularLocation>
        <location evidence="1 8">Endoplasmic reticulum membrane</location>
        <topology evidence="1 8">Multi-pass membrane protein</topology>
    </subcellularLocation>
</comment>